<dbReference type="GO" id="GO:0005886">
    <property type="term" value="C:plasma membrane"/>
    <property type="evidence" value="ECO:0007669"/>
    <property type="project" value="UniProtKB-SubCell"/>
</dbReference>
<proteinExistence type="inferred from homology"/>
<feature type="transmembrane region" description="Helical" evidence="7">
    <location>
        <begin position="448"/>
        <end position="469"/>
    </location>
</feature>
<feature type="transmembrane region" description="Helical" evidence="7">
    <location>
        <begin position="154"/>
        <end position="183"/>
    </location>
</feature>
<dbReference type="Proteomes" id="UP000316598">
    <property type="component" value="Unassembled WGS sequence"/>
</dbReference>
<keyword evidence="3" id="KW-1003">Cell membrane</keyword>
<feature type="transmembrane region" description="Helical" evidence="7">
    <location>
        <begin position="389"/>
        <end position="411"/>
    </location>
</feature>
<dbReference type="PANTHER" id="PTHR30250:SF10">
    <property type="entry name" value="LIPOPOLYSACCHARIDE BIOSYNTHESIS PROTEIN WZXC"/>
    <property type="match status" value="1"/>
</dbReference>
<dbReference type="InterPro" id="IPR050833">
    <property type="entry name" value="Poly_Biosynth_Transport"/>
</dbReference>
<feature type="transmembrane region" description="Helical" evidence="7">
    <location>
        <begin position="47"/>
        <end position="72"/>
    </location>
</feature>
<feature type="transmembrane region" description="Helical" evidence="7">
    <location>
        <begin position="423"/>
        <end position="442"/>
    </location>
</feature>
<feature type="transmembrane region" description="Helical" evidence="7">
    <location>
        <begin position="253"/>
        <end position="276"/>
    </location>
</feature>
<evidence type="ECO:0000256" key="3">
    <source>
        <dbReference type="ARBA" id="ARBA00022475"/>
    </source>
</evidence>
<dbReference type="AlphaFoldDB" id="A0A5C5WQB3"/>
<evidence type="ECO:0000256" key="2">
    <source>
        <dbReference type="ARBA" id="ARBA00007430"/>
    </source>
</evidence>
<comment type="similarity">
    <text evidence="2">Belongs to the polysaccharide synthase family.</text>
</comment>
<dbReference type="PANTHER" id="PTHR30250">
    <property type="entry name" value="PST FAMILY PREDICTED COLANIC ACID TRANSPORTER"/>
    <property type="match status" value="1"/>
</dbReference>
<keyword evidence="9" id="KW-1185">Reference proteome</keyword>
<evidence type="ECO:0000313" key="9">
    <source>
        <dbReference type="Proteomes" id="UP000316598"/>
    </source>
</evidence>
<comment type="subcellular location">
    <subcellularLocation>
        <location evidence="1">Cell membrane</location>
        <topology evidence="1">Multi-pass membrane protein</topology>
    </subcellularLocation>
</comment>
<evidence type="ECO:0000256" key="6">
    <source>
        <dbReference type="ARBA" id="ARBA00023136"/>
    </source>
</evidence>
<feature type="transmembrane region" description="Helical" evidence="7">
    <location>
        <begin position="84"/>
        <end position="107"/>
    </location>
</feature>
<sequence>MKPQDKVRRDTIRGFGWSFVSQFGVQFARLATLIVLARFFIGPAEFGLVNMFVVFTGFSQILIDFGFTNALIQKQDATQRDYSSVFWLNLAICVVVSCGLMLASPWIASFYNAPALTPIAMTMAPLYVFYGLTSLQRVLLRKNLDFRTISIIEVVSVSVSGLLACGAAVLGWGVWSLVVFYLATPIMSSLIYWLQPGSWRPTFAFSLESLKSLSKFGLSMLGNNSLNYWARNIDKVFIGRYLGEIQLGFYNQAYSLVLIPVTNFSNTFVSVMFPAFSKMQKDNHYVSKMFTSVSQTVLAVNLPIFLYLSIAARDFVLILLGKEWEPIVEPLRVFAFIGLFISMRTIHSSVFMSHNRNGTLLKINLVSRTLMIVGYFFLVQNGIQAVAYWLLLSIILSFAATATCSCQILQFSLRSFIAAHSKIFISALAAYVMTSWLYASLWQSQQRLLVLISCQIVFIAIYLIGAIVTKEPIIAALIRQVRKKFSGRTAKRQPDA</sequence>
<accession>A0A5C5WQB3</accession>
<comment type="caution">
    <text evidence="8">The sequence shown here is derived from an EMBL/GenBank/DDBJ whole genome shotgun (WGS) entry which is preliminary data.</text>
</comment>
<feature type="transmembrane region" description="Helical" evidence="7">
    <location>
        <begin position="113"/>
        <end position="133"/>
    </location>
</feature>
<evidence type="ECO:0000256" key="7">
    <source>
        <dbReference type="SAM" id="Phobius"/>
    </source>
</evidence>
<feature type="transmembrane region" description="Helical" evidence="7">
    <location>
        <begin position="297"/>
        <end position="321"/>
    </location>
</feature>
<dbReference type="RefSeq" id="WP_146512977.1">
    <property type="nucleotide sequence ID" value="NZ_SJPI01000001.1"/>
</dbReference>
<reference evidence="8 9" key="1">
    <citation type="submission" date="2019-02" db="EMBL/GenBank/DDBJ databases">
        <title>Deep-cultivation of Planctomycetes and their phenomic and genomic characterization uncovers novel biology.</title>
        <authorList>
            <person name="Wiegand S."/>
            <person name="Jogler M."/>
            <person name="Boedeker C."/>
            <person name="Pinto D."/>
            <person name="Vollmers J."/>
            <person name="Rivas-Marin E."/>
            <person name="Kohn T."/>
            <person name="Peeters S.H."/>
            <person name="Heuer A."/>
            <person name="Rast P."/>
            <person name="Oberbeckmann S."/>
            <person name="Bunk B."/>
            <person name="Jeske O."/>
            <person name="Meyerdierks A."/>
            <person name="Storesund J.E."/>
            <person name="Kallscheuer N."/>
            <person name="Luecker S."/>
            <person name="Lage O.M."/>
            <person name="Pohl T."/>
            <person name="Merkel B.J."/>
            <person name="Hornburger P."/>
            <person name="Mueller R.-W."/>
            <person name="Bruemmer F."/>
            <person name="Labrenz M."/>
            <person name="Spormann A.M."/>
            <person name="Op Den Camp H."/>
            <person name="Overmann J."/>
            <person name="Amann R."/>
            <person name="Jetten M.S.M."/>
            <person name="Mascher T."/>
            <person name="Medema M.H."/>
            <person name="Devos D.P."/>
            <person name="Kaster A.-K."/>
            <person name="Ovreas L."/>
            <person name="Rohde M."/>
            <person name="Galperin M.Y."/>
            <person name="Jogler C."/>
        </authorList>
    </citation>
    <scope>NUCLEOTIDE SEQUENCE [LARGE SCALE GENOMIC DNA]</scope>
    <source>
        <strain evidence="8 9">Pla22</strain>
    </source>
</reference>
<dbReference type="CDD" id="cd13127">
    <property type="entry name" value="MATE_tuaB_like"/>
    <property type="match status" value="1"/>
</dbReference>
<dbReference type="EMBL" id="SJPI01000001">
    <property type="protein sequence ID" value="TWT52640.1"/>
    <property type="molecule type" value="Genomic_DNA"/>
</dbReference>
<organism evidence="8 9">
    <name type="scientific">Rubripirellula amarantea</name>
    <dbReference type="NCBI Taxonomy" id="2527999"/>
    <lineage>
        <taxon>Bacteria</taxon>
        <taxon>Pseudomonadati</taxon>
        <taxon>Planctomycetota</taxon>
        <taxon>Planctomycetia</taxon>
        <taxon>Pirellulales</taxon>
        <taxon>Pirellulaceae</taxon>
        <taxon>Rubripirellula</taxon>
    </lineage>
</organism>
<keyword evidence="6 7" id="KW-0472">Membrane</keyword>
<evidence type="ECO:0000256" key="1">
    <source>
        <dbReference type="ARBA" id="ARBA00004651"/>
    </source>
</evidence>
<dbReference type="OrthoDB" id="291025at2"/>
<name>A0A5C5WQB3_9BACT</name>
<keyword evidence="4 7" id="KW-0812">Transmembrane</keyword>
<feature type="transmembrane region" description="Helical" evidence="7">
    <location>
        <begin position="20"/>
        <end position="41"/>
    </location>
</feature>
<evidence type="ECO:0000256" key="5">
    <source>
        <dbReference type="ARBA" id="ARBA00022989"/>
    </source>
</evidence>
<dbReference type="Pfam" id="PF13440">
    <property type="entry name" value="Polysacc_synt_3"/>
    <property type="match status" value="1"/>
</dbReference>
<protein>
    <submittedName>
        <fullName evidence="8">Teichuronic acid biosynthesis protein TuaB</fullName>
    </submittedName>
</protein>
<evidence type="ECO:0000313" key="8">
    <source>
        <dbReference type="EMBL" id="TWT52640.1"/>
    </source>
</evidence>
<feature type="transmembrane region" description="Helical" evidence="7">
    <location>
        <begin position="333"/>
        <end position="353"/>
    </location>
</feature>
<evidence type="ECO:0000256" key="4">
    <source>
        <dbReference type="ARBA" id="ARBA00022692"/>
    </source>
</evidence>
<keyword evidence="5 7" id="KW-1133">Transmembrane helix</keyword>
<gene>
    <name evidence="8" type="primary">tuaB_1</name>
    <name evidence="8" type="ORF">Pla22_02660</name>
</gene>
<feature type="transmembrane region" description="Helical" evidence="7">
    <location>
        <begin position="365"/>
        <end position="383"/>
    </location>
</feature>